<evidence type="ECO:0000313" key="3">
    <source>
        <dbReference type="Proteomes" id="UP000530186"/>
    </source>
</evidence>
<name>A0A7V8SKP4_9LACT</name>
<dbReference type="AlphaFoldDB" id="A0A7V8SKP4"/>
<keyword evidence="3" id="KW-1185">Reference proteome</keyword>
<keyword evidence="1" id="KW-1133">Transmembrane helix</keyword>
<organism evidence="2 3">
    <name type="scientific">Pseudolactococcus laudensis</name>
    <dbReference type="NCBI Taxonomy" id="1494461"/>
    <lineage>
        <taxon>Bacteria</taxon>
        <taxon>Bacillati</taxon>
        <taxon>Bacillota</taxon>
        <taxon>Bacilli</taxon>
        <taxon>Lactobacillales</taxon>
        <taxon>Streptococcaceae</taxon>
        <taxon>Pseudolactococcus</taxon>
    </lineage>
</organism>
<sequence>MIVFSWIFGFLLYFTSLSTKFINFISQYTASITNREVLVDRVGGIYVQRFWQIFLFWIAITMFVLMVTKIVSLGIELQKNLKKF</sequence>
<dbReference type="RefSeq" id="WP_220441113.1">
    <property type="nucleotide sequence ID" value="NZ_CBCRWQ010000047.1"/>
</dbReference>
<dbReference type="EMBL" id="JACBNY010000033">
    <property type="protein sequence ID" value="MBA0017551.1"/>
    <property type="molecule type" value="Genomic_DNA"/>
</dbReference>
<dbReference type="Proteomes" id="UP000530186">
    <property type="component" value="Unassembled WGS sequence"/>
</dbReference>
<evidence type="ECO:0000313" key="2">
    <source>
        <dbReference type="EMBL" id="MBA0017551.1"/>
    </source>
</evidence>
<feature type="transmembrane region" description="Helical" evidence="1">
    <location>
        <begin position="50"/>
        <end position="75"/>
    </location>
</feature>
<reference evidence="2 3" key="1">
    <citation type="submission" date="2020-07" db="EMBL/GenBank/DDBJ databases">
        <authorList>
            <person name="Hilgarth M."/>
            <person name="Werum V."/>
            <person name="Vogel R.F."/>
        </authorList>
    </citation>
    <scope>NUCLEOTIDE SEQUENCE [LARGE SCALE GENOMIC DNA]</scope>
    <source>
        <strain evidence="2 3">DSM 28961</strain>
    </source>
</reference>
<proteinExistence type="predicted"/>
<comment type="caution">
    <text evidence="2">The sequence shown here is derived from an EMBL/GenBank/DDBJ whole genome shotgun (WGS) entry which is preliminary data.</text>
</comment>
<keyword evidence="1" id="KW-0812">Transmembrane</keyword>
<evidence type="ECO:0000256" key="1">
    <source>
        <dbReference type="SAM" id="Phobius"/>
    </source>
</evidence>
<keyword evidence="1" id="KW-0472">Membrane</keyword>
<protein>
    <submittedName>
        <fullName evidence="2">Uncharacterized protein</fullName>
    </submittedName>
</protein>
<accession>A0A7V8SKP4</accession>
<gene>
    <name evidence="2" type="ORF">HZR21_10665</name>
</gene>